<sequence>MRHTRRASASCKATRPARDTASADTKRTGIGVAIDDFVWLAAYTWAKRPDLEVACLSGYGRAFAEAEMRALPAFTALAAVDDLQWAAGNDDAVEVARAQHTLARLVVTAHR</sequence>
<gene>
    <name evidence="2" type="ORF">FCI23_37120</name>
</gene>
<evidence type="ECO:0000313" key="3">
    <source>
        <dbReference type="Proteomes" id="UP000305778"/>
    </source>
</evidence>
<name>A0A4U0S4D6_9ACTN</name>
<comment type="caution">
    <text evidence="2">The sequence shown here is derived from an EMBL/GenBank/DDBJ whole genome shotgun (WGS) entry which is preliminary data.</text>
</comment>
<evidence type="ECO:0000256" key="1">
    <source>
        <dbReference type="SAM" id="MobiDB-lite"/>
    </source>
</evidence>
<evidence type="ECO:0000313" key="2">
    <source>
        <dbReference type="EMBL" id="TKA03173.1"/>
    </source>
</evidence>
<reference evidence="2 3" key="1">
    <citation type="submission" date="2019-04" db="EMBL/GenBank/DDBJ databases">
        <title>Streptomyces oryziradicis sp. nov., a novel actinomycete isolated from rhizosphere soil of rice (Oryza sativa L.).</title>
        <authorList>
            <person name="Li C."/>
        </authorList>
    </citation>
    <scope>NUCLEOTIDE SEQUENCE [LARGE SCALE GENOMIC DNA]</scope>
    <source>
        <strain evidence="2 3">NEAU-C40</strain>
    </source>
</reference>
<accession>A0A4U0S4D6</accession>
<dbReference type="EMBL" id="SUMC01000056">
    <property type="protein sequence ID" value="TKA03173.1"/>
    <property type="molecule type" value="Genomic_DNA"/>
</dbReference>
<organism evidence="2 3">
    <name type="scientific">Actinacidiphila oryziradicis</name>
    <dbReference type="NCBI Taxonomy" id="2571141"/>
    <lineage>
        <taxon>Bacteria</taxon>
        <taxon>Bacillati</taxon>
        <taxon>Actinomycetota</taxon>
        <taxon>Actinomycetes</taxon>
        <taxon>Kitasatosporales</taxon>
        <taxon>Streptomycetaceae</taxon>
        <taxon>Actinacidiphila</taxon>
    </lineage>
</organism>
<dbReference type="RefSeq" id="WP_136728573.1">
    <property type="nucleotide sequence ID" value="NZ_SUMC01000056.1"/>
</dbReference>
<protein>
    <submittedName>
        <fullName evidence="2">Uncharacterized protein</fullName>
    </submittedName>
</protein>
<keyword evidence="3" id="KW-1185">Reference proteome</keyword>
<dbReference type="OrthoDB" id="21342at2"/>
<dbReference type="Proteomes" id="UP000305778">
    <property type="component" value="Unassembled WGS sequence"/>
</dbReference>
<proteinExistence type="predicted"/>
<feature type="region of interest" description="Disordered" evidence="1">
    <location>
        <begin position="1"/>
        <end position="22"/>
    </location>
</feature>
<dbReference type="AlphaFoldDB" id="A0A4U0S4D6"/>